<gene>
    <name evidence="9" type="primary">folB</name>
    <name evidence="9" type="ORF">ACFFGN_22970</name>
</gene>
<keyword evidence="10" id="KW-1185">Reference proteome</keyword>
<dbReference type="EMBL" id="JBHLTC010000030">
    <property type="protein sequence ID" value="MFC0626961.1"/>
    <property type="molecule type" value="Genomic_DNA"/>
</dbReference>
<dbReference type="GO" id="GO:0004150">
    <property type="term" value="F:dihydroneopterin aldolase activity"/>
    <property type="evidence" value="ECO:0007669"/>
    <property type="project" value="UniProtKB-EC"/>
</dbReference>
<dbReference type="PANTHER" id="PTHR42844">
    <property type="entry name" value="DIHYDRONEOPTERIN ALDOLASE 1-RELATED"/>
    <property type="match status" value="1"/>
</dbReference>
<evidence type="ECO:0000313" key="9">
    <source>
        <dbReference type="EMBL" id="MFC0626961.1"/>
    </source>
</evidence>
<comment type="similarity">
    <text evidence="3 6">Belongs to the DHNA family.</text>
</comment>
<keyword evidence="4 6" id="KW-0289">Folate biosynthesis</keyword>
<proteinExistence type="inferred from homology"/>
<feature type="domain" description="Dihydroneopterin aldolase/epimerase" evidence="8">
    <location>
        <begin position="35"/>
        <end position="147"/>
    </location>
</feature>
<evidence type="ECO:0000256" key="7">
    <source>
        <dbReference type="SAM" id="MobiDB-lite"/>
    </source>
</evidence>
<feature type="region of interest" description="Disordered" evidence="7">
    <location>
        <begin position="1"/>
        <end position="25"/>
    </location>
</feature>
<dbReference type="InterPro" id="IPR043133">
    <property type="entry name" value="GTP-CH-I_C/QueF"/>
</dbReference>
<evidence type="ECO:0000256" key="1">
    <source>
        <dbReference type="ARBA" id="ARBA00001353"/>
    </source>
</evidence>
<evidence type="ECO:0000313" key="10">
    <source>
        <dbReference type="Proteomes" id="UP001589890"/>
    </source>
</evidence>
<dbReference type="Pfam" id="PF02152">
    <property type="entry name" value="FolB"/>
    <property type="match status" value="1"/>
</dbReference>
<comment type="pathway">
    <text evidence="2 6">Cofactor biosynthesis; tetrahydrofolate biosynthesis; 2-amino-4-hydroxy-6-hydroxymethyl-7,8-dihydropteridine diphosphate from 7,8-dihydroneopterin triphosphate: step 3/4.</text>
</comment>
<evidence type="ECO:0000256" key="6">
    <source>
        <dbReference type="RuleBase" id="RU362079"/>
    </source>
</evidence>
<name>A0ABV6QSI8_9ACTN</name>
<dbReference type="InterPro" id="IPR006157">
    <property type="entry name" value="FolB_dom"/>
</dbReference>
<evidence type="ECO:0000256" key="4">
    <source>
        <dbReference type="ARBA" id="ARBA00022909"/>
    </source>
</evidence>
<dbReference type="EC" id="4.1.2.25" evidence="6"/>
<sequence length="153" mass="15936">MSGSSTSAASPDTGPDSVVGAAPVPAPAAGPADVIEIRGIRGFGRHGVFDHERADGQEFTVDVRLELDTRKAAASDLLADTVDYGKIAEQVHAAIENDPVDLIETLAQRIADICLADNRVSGAAVTIHKPSAPITVPFDDVVLTVQRRPGETS</sequence>
<evidence type="ECO:0000256" key="3">
    <source>
        <dbReference type="ARBA" id="ARBA00005708"/>
    </source>
</evidence>
<dbReference type="PANTHER" id="PTHR42844:SF1">
    <property type="entry name" value="DIHYDRONEOPTERIN ALDOLASE 1-RELATED"/>
    <property type="match status" value="1"/>
</dbReference>
<dbReference type="Proteomes" id="UP001589890">
    <property type="component" value="Unassembled WGS sequence"/>
</dbReference>
<feature type="compositionally biased region" description="Polar residues" evidence="7">
    <location>
        <begin position="1"/>
        <end position="10"/>
    </location>
</feature>
<protein>
    <recommendedName>
        <fullName evidence="6">7,8-dihydroneopterin aldolase</fullName>
        <ecNumber evidence="6">4.1.2.25</ecNumber>
    </recommendedName>
</protein>
<comment type="function">
    <text evidence="6">Catalyzes the conversion of 7,8-dihydroneopterin to 6-hydroxymethyl-7,8-dihydropterin.</text>
</comment>
<accession>A0ABV6QSI8</accession>
<dbReference type="NCBIfam" id="TIGR00526">
    <property type="entry name" value="folB_dom"/>
    <property type="match status" value="1"/>
</dbReference>
<dbReference type="SMART" id="SM00905">
    <property type="entry name" value="FolB"/>
    <property type="match status" value="1"/>
</dbReference>
<evidence type="ECO:0000256" key="2">
    <source>
        <dbReference type="ARBA" id="ARBA00005013"/>
    </source>
</evidence>
<comment type="catalytic activity">
    <reaction evidence="1 6">
        <text>7,8-dihydroneopterin = 6-hydroxymethyl-7,8-dihydropterin + glycolaldehyde</text>
        <dbReference type="Rhea" id="RHEA:10540"/>
        <dbReference type="ChEBI" id="CHEBI:17001"/>
        <dbReference type="ChEBI" id="CHEBI:17071"/>
        <dbReference type="ChEBI" id="CHEBI:44841"/>
        <dbReference type="EC" id="4.1.2.25"/>
    </reaction>
</comment>
<dbReference type="InterPro" id="IPR006156">
    <property type="entry name" value="Dihydroneopterin_aldolase"/>
</dbReference>
<dbReference type="RefSeq" id="WP_380051122.1">
    <property type="nucleotide sequence ID" value="NZ_JBHLTC010000030.1"/>
</dbReference>
<dbReference type="SUPFAM" id="SSF55620">
    <property type="entry name" value="Tetrahydrobiopterin biosynthesis enzymes-like"/>
    <property type="match status" value="1"/>
</dbReference>
<reference evidence="9 10" key="1">
    <citation type="submission" date="2024-09" db="EMBL/GenBank/DDBJ databases">
        <authorList>
            <person name="Sun Q."/>
            <person name="Mori K."/>
        </authorList>
    </citation>
    <scope>NUCLEOTIDE SEQUENCE [LARGE SCALE GENOMIC DNA]</scope>
    <source>
        <strain evidence="9 10">CGMCC 1.15906</strain>
    </source>
</reference>
<comment type="caution">
    <text evidence="9">The sequence shown here is derived from an EMBL/GenBank/DDBJ whole genome shotgun (WGS) entry which is preliminary data.</text>
</comment>
<dbReference type="Gene3D" id="3.30.1130.10">
    <property type="match status" value="1"/>
</dbReference>
<dbReference type="CDD" id="cd00534">
    <property type="entry name" value="DHNA_DHNTPE"/>
    <property type="match status" value="1"/>
</dbReference>
<keyword evidence="5 6" id="KW-0456">Lyase</keyword>
<evidence type="ECO:0000256" key="5">
    <source>
        <dbReference type="ARBA" id="ARBA00023239"/>
    </source>
</evidence>
<dbReference type="NCBIfam" id="TIGR00525">
    <property type="entry name" value="folB"/>
    <property type="match status" value="1"/>
</dbReference>
<organism evidence="9 10">
    <name type="scientific">Kribbella deserti</name>
    <dbReference type="NCBI Taxonomy" id="1926257"/>
    <lineage>
        <taxon>Bacteria</taxon>
        <taxon>Bacillati</taxon>
        <taxon>Actinomycetota</taxon>
        <taxon>Actinomycetes</taxon>
        <taxon>Propionibacteriales</taxon>
        <taxon>Kribbellaceae</taxon>
        <taxon>Kribbella</taxon>
    </lineage>
</organism>
<evidence type="ECO:0000259" key="8">
    <source>
        <dbReference type="SMART" id="SM00905"/>
    </source>
</evidence>